<organism evidence="3 4">
    <name type="scientific">Coprinopsis marcescibilis</name>
    <name type="common">Agaric fungus</name>
    <name type="synonym">Psathyrella marcescibilis</name>
    <dbReference type="NCBI Taxonomy" id="230819"/>
    <lineage>
        <taxon>Eukaryota</taxon>
        <taxon>Fungi</taxon>
        <taxon>Dikarya</taxon>
        <taxon>Basidiomycota</taxon>
        <taxon>Agaricomycotina</taxon>
        <taxon>Agaricomycetes</taxon>
        <taxon>Agaricomycetidae</taxon>
        <taxon>Agaricales</taxon>
        <taxon>Agaricineae</taxon>
        <taxon>Psathyrellaceae</taxon>
        <taxon>Coprinopsis</taxon>
    </lineage>
</organism>
<protein>
    <recommendedName>
        <fullName evidence="2">Nuclear transport factor 2 domain-containing protein</fullName>
    </recommendedName>
</protein>
<feature type="compositionally biased region" description="Polar residues" evidence="1">
    <location>
        <begin position="1"/>
        <end position="12"/>
    </location>
</feature>
<feature type="compositionally biased region" description="Low complexity" evidence="1">
    <location>
        <begin position="249"/>
        <end position="263"/>
    </location>
</feature>
<dbReference type="InterPro" id="IPR032710">
    <property type="entry name" value="NTF2-like_dom_sf"/>
</dbReference>
<keyword evidence="4" id="KW-1185">Reference proteome</keyword>
<dbReference type="SUPFAM" id="SSF54427">
    <property type="entry name" value="NTF2-like"/>
    <property type="match status" value="1"/>
</dbReference>
<proteinExistence type="predicted"/>
<feature type="compositionally biased region" description="Polar residues" evidence="1">
    <location>
        <begin position="369"/>
        <end position="383"/>
    </location>
</feature>
<dbReference type="OrthoDB" id="3265156at2759"/>
<feature type="compositionally biased region" description="Polar residues" evidence="1">
    <location>
        <begin position="436"/>
        <end position="447"/>
    </location>
</feature>
<name>A0A5C3KX83_COPMA</name>
<feature type="region of interest" description="Disordered" evidence="1">
    <location>
        <begin position="1"/>
        <end position="83"/>
    </location>
</feature>
<feature type="domain" description="Nuclear transport factor 2" evidence="2">
    <location>
        <begin position="857"/>
        <end position="1009"/>
    </location>
</feature>
<feature type="compositionally biased region" description="Low complexity" evidence="1">
    <location>
        <begin position="578"/>
        <end position="590"/>
    </location>
</feature>
<evidence type="ECO:0000313" key="4">
    <source>
        <dbReference type="Proteomes" id="UP000307440"/>
    </source>
</evidence>
<feature type="compositionally biased region" description="Basic and acidic residues" evidence="1">
    <location>
        <begin position="713"/>
        <end position="724"/>
    </location>
</feature>
<feature type="region of interest" description="Disordered" evidence="1">
    <location>
        <begin position="191"/>
        <end position="293"/>
    </location>
</feature>
<feature type="region of interest" description="Disordered" evidence="1">
    <location>
        <begin position="711"/>
        <end position="790"/>
    </location>
</feature>
<dbReference type="AlphaFoldDB" id="A0A5C3KX83"/>
<evidence type="ECO:0000313" key="3">
    <source>
        <dbReference type="EMBL" id="TFK25136.1"/>
    </source>
</evidence>
<feature type="region of interest" description="Disordered" evidence="1">
    <location>
        <begin position="556"/>
        <end position="649"/>
    </location>
</feature>
<evidence type="ECO:0000259" key="2">
    <source>
        <dbReference type="Pfam" id="PF22602"/>
    </source>
</evidence>
<dbReference type="Pfam" id="PF22602">
    <property type="entry name" value="NXF_NTF2"/>
    <property type="match status" value="1"/>
</dbReference>
<feature type="compositionally biased region" description="Basic and acidic residues" evidence="1">
    <location>
        <begin position="13"/>
        <end position="32"/>
    </location>
</feature>
<evidence type="ECO:0000256" key="1">
    <source>
        <dbReference type="SAM" id="MobiDB-lite"/>
    </source>
</evidence>
<gene>
    <name evidence="3" type="ORF">FA15DRAFT_703990</name>
</gene>
<feature type="region of interest" description="Disordered" evidence="1">
    <location>
        <begin position="307"/>
        <end position="470"/>
    </location>
</feature>
<dbReference type="EMBL" id="ML210190">
    <property type="protein sequence ID" value="TFK25136.1"/>
    <property type="molecule type" value="Genomic_DNA"/>
</dbReference>
<reference evidence="3 4" key="1">
    <citation type="journal article" date="2019" name="Nat. Ecol. Evol.">
        <title>Megaphylogeny resolves global patterns of mushroom evolution.</title>
        <authorList>
            <person name="Varga T."/>
            <person name="Krizsan K."/>
            <person name="Foldi C."/>
            <person name="Dima B."/>
            <person name="Sanchez-Garcia M."/>
            <person name="Sanchez-Ramirez S."/>
            <person name="Szollosi G.J."/>
            <person name="Szarkandi J.G."/>
            <person name="Papp V."/>
            <person name="Albert L."/>
            <person name="Andreopoulos W."/>
            <person name="Angelini C."/>
            <person name="Antonin V."/>
            <person name="Barry K.W."/>
            <person name="Bougher N.L."/>
            <person name="Buchanan P."/>
            <person name="Buyck B."/>
            <person name="Bense V."/>
            <person name="Catcheside P."/>
            <person name="Chovatia M."/>
            <person name="Cooper J."/>
            <person name="Damon W."/>
            <person name="Desjardin D."/>
            <person name="Finy P."/>
            <person name="Geml J."/>
            <person name="Haridas S."/>
            <person name="Hughes K."/>
            <person name="Justo A."/>
            <person name="Karasinski D."/>
            <person name="Kautmanova I."/>
            <person name="Kiss B."/>
            <person name="Kocsube S."/>
            <person name="Kotiranta H."/>
            <person name="LaButti K.M."/>
            <person name="Lechner B.E."/>
            <person name="Liimatainen K."/>
            <person name="Lipzen A."/>
            <person name="Lukacs Z."/>
            <person name="Mihaltcheva S."/>
            <person name="Morgado L.N."/>
            <person name="Niskanen T."/>
            <person name="Noordeloos M.E."/>
            <person name="Ohm R.A."/>
            <person name="Ortiz-Santana B."/>
            <person name="Ovrebo C."/>
            <person name="Racz N."/>
            <person name="Riley R."/>
            <person name="Savchenko A."/>
            <person name="Shiryaev A."/>
            <person name="Soop K."/>
            <person name="Spirin V."/>
            <person name="Szebenyi C."/>
            <person name="Tomsovsky M."/>
            <person name="Tulloss R.E."/>
            <person name="Uehling J."/>
            <person name="Grigoriev I.V."/>
            <person name="Vagvolgyi C."/>
            <person name="Papp T."/>
            <person name="Martin F.M."/>
            <person name="Miettinen O."/>
            <person name="Hibbett D.S."/>
            <person name="Nagy L.G."/>
        </authorList>
    </citation>
    <scope>NUCLEOTIDE SEQUENCE [LARGE SCALE GENOMIC DNA]</scope>
    <source>
        <strain evidence="3 4">CBS 121175</strain>
    </source>
</reference>
<accession>A0A5C3KX83</accession>
<feature type="compositionally biased region" description="Polar residues" evidence="1">
    <location>
        <begin position="556"/>
        <end position="567"/>
    </location>
</feature>
<feature type="compositionally biased region" description="Pro residues" evidence="1">
    <location>
        <begin position="387"/>
        <end position="398"/>
    </location>
</feature>
<feature type="compositionally biased region" description="Low complexity" evidence="1">
    <location>
        <begin position="68"/>
        <end position="83"/>
    </location>
</feature>
<dbReference type="InterPro" id="IPR002075">
    <property type="entry name" value="NTF2_dom"/>
</dbReference>
<sequence length="1072" mass="119246">MSSSQGPASYNRNQKDSCHAPKRQRVEAESNRRISSQSVVPARGPAGVASTIEHPLSGANGQPAPQSQLTQVYYQPPPQTSYQPPQLYYQPPHQSFSQRQTTTSAPLAVAPPIPSLQEIEQVVTQLHPSVIHSLYQTISASLGSSPQPYYQPIAPSSQSVTPLYTTRKIPSSDWLPSEDALQVEYTPAPGQLMLPPHMQSLSPGMSAEAFSSPMMSQPAHPATNWQFQQQQQERHSNLPTPTPSVKGLSPGSSQRSNRSSTPQLPIRPPRTQYPFPQDKPDPPLPVRHRKISPIKVKEESIDVEFLALPTRSHPPRRSMPTFPTRPPLSQSDHPPLPTRPSTSVPNHSHPALPTRPFHTQPTKLPPTLPHQSQSVSACPSPEQSTRPSPPLPIRPRPPSSASSPAKHQPAKDRQEPFSPKKLKAEPTSIRVKRKPSSPTKVQPSSDSDPYPKVRIKRETDAEDEDEQPRRKLITEGCQRYELPENCKKSLGNADFQKNRIQLAKAKRSFLQSKLLSVKKVLFRDDGMVIEWTSAQPVWNDTLLPDCMDLATAIRESGTSHLSGSSRQHTIRAMDLTASPRSRTTGTTSGSRRMKSPLSLGEDSGPPGPSAQQQRVLPDEPPLPIVRPSRRDLPPPKPQKKHFKPVEPRRLKRAKAVASAEDDVRQPQALVTPISGAERWKGKSKEVQVSAGMDLEAFPSLPVRPVRRLIRIGGNEEKPGKRARPELPPAAVPVAKRQRVEEEDGGVKEGHLEGLSLNQQGKGREDGEESVPPIATLDEDDDDDSEDWPEEGGEAVDMLLSSSPVATRRAVPVARHISAAEDPDWEEEMELERTLLEGEQARAEDIYEDEPPSVRLLAQDFIVRYMQTFDRDRSQLEMAYSTNAIFSASIHRLPQEGSSSMGELFCPRECNCLNGVDGRSRLTTPFMCSKHQYFQGRGKIIDRLNSLGPHKFDYKRDWRPPVYDLVVRPYRGQTEAIQLTVHGNTVNTNSVTGMDHVLSVNHTLVLCRPEDLSVEEREEDLEVGEGLGVLGVPQKTWPLLAISHQMIVRDRPLMFEQEMRECGEWIEGILKQG</sequence>
<dbReference type="Proteomes" id="UP000307440">
    <property type="component" value="Unassembled WGS sequence"/>
</dbReference>
<dbReference type="Gene3D" id="3.10.450.50">
    <property type="match status" value="1"/>
</dbReference>
<feature type="compositionally biased region" description="Acidic residues" evidence="1">
    <location>
        <begin position="776"/>
        <end position="790"/>
    </location>
</feature>